<feature type="domain" description="Semialdehyde dehydrogenase NAD-binding" evidence="9">
    <location>
        <begin position="2"/>
        <end position="141"/>
    </location>
</feature>
<dbReference type="AlphaFoldDB" id="A0A0R1V5Z8"/>
<evidence type="ECO:0000256" key="3">
    <source>
        <dbReference type="ARBA" id="ARBA00022605"/>
    </source>
</evidence>
<keyword evidence="2 7" id="KW-0055">Arginine biosynthesis</keyword>
<keyword evidence="7" id="KW-0963">Cytoplasm</keyword>
<dbReference type="EC" id="1.2.1.38" evidence="7"/>
<dbReference type="GO" id="GO:0051287">
    <property type="term" value="F:NAD binding"/>
    <property type="evidence" value="ECO:0007669"/>
    <property type="project" value="InterPro"/>
</dbReference>
<dbReference type="PANTHER" id="PTHR32338">
    <property type="entry name" value="N-ACETYL-GAMMA-GLUTAMYL-PHOSPHATE REDUCTASE, CHLOROPLASTIC-RELATED-RELATED"/>
    <property type="match status" value="1"/>
</dbReference>
<dbReference type="Pfam" id="PF22698">
    <property type="entry name" value="Semialdhyde_dhC_1"/>
    <property type="match status" value="1"/>
</dbReference>
<dbReference type="PATRIC" id="fig|1423801.4.peg.269"/>
<dbReference type="PROSITE" id="PS01224">
    <property type="entry name" value="ARGC"/>
    <property type="match status" value="1"/>
</dbReference>
<evidence type="ECO:0000256" key="1">
    <source>
        <dbReference type="ARBA" id="ARBA00004862"/>
    </source>
</evidence>
<dbReference type="EMBL" id="AZFQ01000034">
    <property type="protein sequence ID" value="KRL98995.1"/>
    <property type="molecule type" value="Genomic_DNA"/>
</dbReference>
<dbReference type="PANTHER" id="PTHR32338:SF10">
    <property type="entry name" value="N-ACETYL-GAMMA-GLUTAMYL-PHOSPHATE REDUCTASE, CHLOROPLASTIC-RELATED"/>
    <property type="match status" value="1"/>
</dbReference>
<keyword evidence="11" id="KW-1185">Reference proteome</keyword>
<sequence length="343" mass="37242">MRVGILGATGYSGAVLFSLLKQHPQVTEIDLYGHEGQSTARRLLADEIPAFSNAALPIVPFVPQDIMATTDCLFCATPAGITKNLMEPFIAQNFPVIDLSGDYRLKDPTQYEKWYHKKAAPSHLLKEAAYGLSEFLTHPGHYIANPGCYATATLLGLAPLALKKLIEPTSIIVDAKSGISGAGKKLSATSHYTFINENACLYKINEHQHIPEIMQQLQQWNAAIPAIQFTTTLIPITRGIMVTIYAKAAAGLTATQIQAAYAQVYAQSPFVRLRNHGFPTIQDVKGSNYCDIGYNYNPKTNTITVVATIDNLLKGAAGQAVQNFNKLSGFTETAGLPELPSFP</sequence>
<dbReference type="SUPFAM" id="SSF55347">
    <property type="entry name" value="Glyceraldehyde-3-phosphate dehydrogenase-like, C-terminal domain"/>
    <property type="match status" value="1"/>
</dbReference>
<dbReference type="CDD" id="cd23934">
    <property type="entry name" value="AGPR_1_C"/>
    <property type="match status" value="1"/>
</dbReference>
<dbReference type="SMART" id="SM00859">
    <property type="entry name" value="Semialdhyde_dh"/>
    <property type="match status" value="1"/>
</dbReference>
<comment type="caution">
    <text evidence="10">The sequence shown here is derived from an EMBL/GenBank/DDBJ whole genome shotgun (WGS) entry which is preliminary data.</text>
</comment>
<accession>A0A0R1V5Z8</accession>
<dbReference type="InterPro" id="IPR000706">
    <property type="entry name" value="AGPR_type-1"/>
</dbReference>
<dbReference type="Proteomes" id="UP000051166">
    <property type="component" value="Unassembled WGS sequence"/>
</dbReference>
<evidence type="ECO:0000313" key="10">
    <source>
        <dbReference type="EMBL" id="KRL98995.1"/>
    </source>
</evidence>
<dbReference type="RefSeq" id="WP_056960430.1">
    <property type="nucleotide sequence ID" value="NZ_AZFQ01000034.1"/>
</dbReference>
<comment type="pathway">
    <text evidence="1 7">Amino-acid biosynthesis; L-arginine biosynthesis; N(2)-acetyl-L-ornithine from L-glutamate: step 3/4.</text>
</comment>
<gene>
    <name evidence="7" type="primary">argC</name>
    <name evidence="10" type="ORF">FD50_GL000263</name>
</gene>
<dbReference type="InterPro" id="IPR050085">
    <property type="entry name" value="AGPR"/>
</dbReference>
<keyword evidence="4 7" id="KW-0521">NADP</keyword>
<comment type="catalytic activity">
    <reaction evidence="6 7">
        <text>N-acetyl-L-glutamate 5-semialdehyde + phosphate + NADP(+) = N-acetyl-L-glutamyl 5-phosphate + NADPH + H(+)</text>
        <dbReference type="Rhea" id="RHEA:21588"/>
        <dbReference type="ChEBI" id="CHEBI:15378"/>
        <dbReference type="ChEBI" id="CHEBI:29123"/>
        <dbReference type="ChEBI" id="CHEBI:43474"/>
        <dbReference type="ChEBI" id="CHEBI:57783"/>
        <dbReference type="ChEBI" id="CHEBI:57936"/>
        <dbReference type="ChEBI" id="CHEBI:58349"/>
        <dbReference type="EC" id="1.2.1.38"/>
    </reaction>
</comment>
<dbReference type="CDD" id="cd17895">
    <property type="entry name" value="AGPR_1_N"/>
    <property type="match status" value="1"/>
</dbReference>
<dbReference type="Pfam" id="PF01118">
    <property type="entry name" value="Semialdhyde_dh"/>
    <property type="match status" value="1"/>
</dbReference>
<evidence type="ECO:0000256" key="8">
    <source>
        <dbReference type="PROSITE-ProRule" id="PRU10010"/>
    </source>
</evidence>
<comment type="similarity">
    <text evidence="7">Belongs to the NAGSA dehydrogenase family. Type 1 subfamily.</text>
</comment>
<reference evidence="10 11" key="1">
    <citation type="journal article" date="2015" name="Genome Announc.">
        <title>Expanding the biotechnology potential of lactobacilli through comparative genomics of 213 strains and associated genera.</title>
        <authorList>
            <person name="Sun Z."/>
            <person name="Harris H.M."/>
            <person name="McCann A."/>
            <person name="Guo C."/>
            <person name="Argimon S."/>
            <person name="Zhang W."/>
            <person name="Yang X."/>
            <person name="Jeffery I.B."/>
            <person name="Cooney J.C."/>
            <person name="Kagawa T.F."/>
            <person name="Liu W."/>
            <person name="Song Y."/>
            <person name="Salvetti E."/>
            <person name="Wrobel A."/>
            <person name="Rasinkangas P."/>
            <person name="Parkhill J."/>
            <person name="Rea M.C."/>
            <person name="O'Sullivan O."/>
            <person name="Ritari J."/>
            <person name="Douillard F.P."/>
            <person name="Paul Ross R."/>
            <person name="Yang R."/>
            <person name="Briner A.E."/>
            <person name="Felis G.E."/>
            <person name="de Vos W.M."/>
            <person name="Barrangou R."/>
            <person name="Klaenhammer T.R."/>
            <person name="Caufield P.W."/>
            <person name="Cui Y."/>
            <person name="Zhang H."/>
            <person name="O'Toole P.W."/>
        </authorList>
    </citation>
    <scope>NUCLEOTIDE SEQUENCE [LARGE SCALE GENOMIC DNA]</scope>
    <source>
        <strain evidence="10 11">DSM 16230</strain>
    </source>
</reference>
<dbReference type="Gene3D" id="3.30.360.10">
    <property type="entry name" value="Dihydrodipicolinate Reductase, domain 2"/>
    <property type="match status" value="1"/>
</dbReference>
<dbReference type="UniPathway" id="UPA00068">
    <property type="reaction ID" value="UER00108"/>
</dbReference>
<dbReference type="InterPro" id="IPR000534">
    <property type="entry name" value="Semialdehyde_DH_NAD-bd"/>
</dbReference>
<dbReference type="GO" id="GO:0005737">
    <property type="term" value="C:cytoplasm"/>
    <property type="evidence" value="ECO:0007669"/>
    <property type="project" value="UniProtKB-SubCell"/>
</dbReference>
<evidence type="ECO:0000256" key="4">
    <source>
        <dbReference type="ARBA" id="ARBA00022857"/>
    </source>
</evidence>
<dbReference type="Gene3D" id="3.40.50.720">
    <property type="entry name" value="NAD(P)-binding Rossmann-like Domain"/>
    <property type="match status" value="1"/>
</dbReference>
<dbReference type="OrthoDB" id="9801289at2"/>
<organism evidence="10 11">
    <name type="scientific">Liquorilactobacillus satsumensis DSM 16230 = JCM 12392</name>
    <dbReference type="NCBI Taxonomy" id="1423801"/>
    <lineage>
        <taxon>Bacteria</taxon>
        <taxon>Bacillati</taxon>
        <taxon>Bacillota</taxon>
        <taxon>Bacilli</taxon>
        <taxon>Lactobacillales</taxon>
        <taxon>Lactobacillaceae</taxon>
        <taxon>Liquorilactobacillus</taxon>
    </lineage>
</organism>
<proteinExistence type="inferred from homology"/>
<evidence type="ECO:0000256" key="7">
    <source>
        <dbReference type="HAMAP-Rule" id="MF_00150"/>
    </source>
</evidence>
<dbReference type="HAMAP" id="MF_00150">
    <property type="entry name" value="ArgC_type1"/>
    <property type="match status" value="1"/>
</dbReference>
<dbReference type="STRING" id="1423801.FD50_GL000263"/>
<dbReference type="GO" id="GO:0006526">
    <property type="term" value="P:L-arginine biosynthetic process"/>
    <property type="evidence" value="ECO:0007669"/>
    <property type="project" value="UniProtKB-UniRule"/>
</dbReference>
<evidence type="ECO:0000313" key="11">
    <source>
        <dbReference type="Proteomes" id="UP000051166"/>
    </source>
</evidence>
<comment type="subcellular location">
    <subcellularLocation>
        <location evidence="7">Cytoplasm</location>
    </subcellularLocation>
</comment>
<dbReference type="SUPFAM" id="SSF51735">
    <property type="entry name" value="NAD(P)-binding Rossmann-fold domains"/>
    <property type="match status" value="1"/>
</dbReference>
<keyword evidence="5 7" id="KW-0560">Oxidoreductase</keyword>
<feature type="active site" evidence="7 8">
    <location>
        <position position="148"/>
    </location>
</feature>
<dbReference type="InterPro" id="IPR058924">
    <property type="entry name" value="AGPR_dimerisation_dom"/>
</dbReference>
<evidence type="ECO:0000259" key="9">
    <source>
        <dbReference type="SMART" id="SM00859"/>
    </source>
</evidence>
<dbReference type="GO" id="GO:0070401">
    <property type="term" value="F:NADP+ binding"/>
    <property type="evidence" value="ECO:0007669"/>
    <property type="project" value="InterPro"/>
</dbReference>
<comment type="function">
    <text evidence="7">Catalyzes the NADPH-dependent reduction of N-acetyl-5-glutamyl phosphate to yield N-acetyl-L-glutamate 5-semialdehyde.</text>
</comment>
<dbReference type="InterPro" id="IPR036291">
    <property type="entry name" value="NAD(P)-bd_dom_sf"/>
</dbReference>
<name>A0A0R1V5Z8_9LACO</name>
<dbReference type="GO" id="GO:0003942">
    <property type="term" value="F:N-acetyl-gamma-glutamyl-phosphate reductase activity"/>
    <property type="evidence" value="ECO:0007669"/>
    <property type="project" value="UniProtKB-UniRule"/>
</dbReference>
<protein>
    <recommendedName>
        <fullName evidence="7">N-acetyl-gamma-glutamyl-phosphate reductase</fullName>
        <shortName evidence="7">AGPR</shortName>
        <ecNumber evidence="7">1.2.1.38</ecNumber>
    </recommendedName>
    <alternativeName>
        <fullName evidence="7">N-acetyl-glutamate semialdehyde dehydrogenase</fullName>
        <shortName evidence="7">NAGSA dehydrogenase</shortName>
    </alternativeName>
</protein>
<keyword evidence="3 7" id="KW-0028">Amino-acid biosynthesis</keyword>
<dbReference type="InterPro" id="IPR023013">
    <property type="entry name" value="AGPR_AS"/>
</dbReference>
<evidence type="ECO:0000256" key="5">
    <source>
        <dbReference type="ARBA" id="ARBA00023002"/>
    </source>
</evidence>
<evidence type="ECO:0000256" key="2">
    <source>
        <dbReference type="ARBA" id="ARBA00022571"/>
    </source>
</evidence>
<evidence type="ECO:0000256" key="6">
    <source>
        <dbReference type="ARBA" id="ARBA00050557"/>
    </source>
</evidence>
<dbReference type="GeneID" id="98307718"/>
<dbReference type="FunFam" id="3.30.360.10:FF:000014">
    <property type="entry name" value="N-acetyl-gamma-glutamyl-phosphate reductase"/>
    <property type="match status" value="1"/>
</dbReference>
<dbReference type="NCBIfam" id="TIGR01850">
    <property type="entry name" value="argC"/>
    <property type="match status" value="1"/>
</dbReference>